<gene>
    <name evidence="1" type="ORF">KUTeg_011534</name>
</gene>
<evidence type="ECO:0000313" key="1">
    <source>
        <dbReference type="EMBL" id="KAJ8309669.1"/>
    </source>
</evidence>
<sequence>MIHFLVENYPQSNKRCVWIDWAEQKAPKCVYKDNTGYTVIGDIQHNGNTYIANLRRKGLSKVFDQDVHEMMKVEVEMYNDYALRIHVRI</sequence>
<evidence type="ECO:0000313" key="2">
    <source>
        <dbReference type="Proteomes" id="UP001217089"/>
    </source>
</evidence>
<protein>
    <submittedName>
        <fullName evidence="1">Uncharacterized protein</fullName>
    </submittedName>
</protein>
<proteinExistence type="predicted"/>
<organism evidence="1 2">
    <name type="scientific">Tegillarca granosa</name>
    <name type="common">Malaysian cockle</name>
    <name type="synonym">Anadara granosa</name>
    <dbReference type="NCBI Taxonomy" id="220873"/>
    <lineage>
        <taxon>Eukaryota</taxon>
        <taxon>Metazoa</taxon>
        <taxon>Spiralia</taxon>
        <taxon>Lophotrochozoa</taxon>
        <taxon>Mollusca</taxon>
        <taxon>Bivalvia</taxon>
        <taxon>Autobranchia</taxon>
        <taxon>Pteriomorphia</taxon>
        <taxon>Arcoida</taxon>
        <taxon>Arcoidea</taxon>
        <taxon>Arcidae</taxon>
        <taxon>Tegillarca</taxon>
    </lineage>
</organism>
<dbReference type="Proteomes" id="UP001217089">
    <property type="component" value="Unassembled WGS sequence"/>
</dbReference>
<keyword evidence="2" id="KW-1185">Reference proteome</keyword>
<reference evidence="1 2" key="1">
    <citation type="submission" date="2022-12" db="EMBL/GenBank/DDBJ databases">
        <title>Chromosome-level genome of Tegillarca granosa.</title>
        <authorList>
            <person name="Kim J."/>
        </authorList>
    </citation>
    <scope>NUCLEOTIDE SEQUENCE [LARGE SCALE GENOMIC DNA]</scope>
    <source>
        <strain evidence="1">Teg-2019</strain>
        <tissue evidence="1">Adductor muscle</tissue>
    </source>
</reference>
<comment type="caution">
    <text evidence="1">The sequence shown here is derived from an EMBL/GenBank/DDBJ whole genome shotgun (WGS) entry which is preliminary data.</text>
</comment>
<dbReference type="EMBL" id="JARBDR010000640">
    <property type="protein sequence ID" value="KAJ8309669.1"/>
    <property type="molecule type" value="Genomic_DNA"/>
</dbReference>
<accession>A0ABQ9EWV6</accession>
<name>A0ABQ9EWV6_TEGGR</name>